<evidence type="ECO:0000313" key="1">
    <source>
        <dbReference type="EMBL" id="MPC38239.1"/>
    </source>
</evidence>
<proteinExistence type="predicted"/>
<reference evidence="1 2" key="1">
    <citation type="submission" date="2019-05" db="EMBL/GenBank/DDBJ databases">
        <title>Another draft genome of Portunus trituberculatus and its Hox gene families provides insights of decapod evolution.</title>
        <authorList>
            <person name="Jeong J.-H."/>
            <person name="Song I."/>
            <person name="Kim S."/>
            <person name="Choi T."/>
            <person name="Kim D."/>
            <person name="Ryu S."/>
            <person name="Kim W."/>
        </authorList>
    </citation>
    <scope>NUCLEOTIDE SEQUENCE [LARGE SCALE GENOMIC DNA]</scope>
    <source>
        <tissue evidence="1">Muscle</tissue>
    </source>
</reference>
<protein>
    <submittedName>
        <fullName evidence="1">Period circadian protein</fullName>
    </submittedName>
</protein>
<dbReference type="Proteomes" id="UP000324222">
    <property type="component" value="Unassembled WGS sequence"/>
</dbReference>
<dbReference type="AlphaFoldDB" id="A0A5B7EYY9"/>
<sequence length="76" mass="8786">MWSQFPTTQDQASVVMGEISPHQDDRCYESYPSTSTPSSYSKLNYNETMQRYSPLPGFLWAPPPHLLTYCLYPHPL</sequence>
<name>A0A5B7EYY9_PORTR</name>
<organism evidence="1 2">
    <name type="scientific">Portunus trituberculatus</name>
    <name type="common">Swimming crab</name>
    <name type="synonym">Neptunus trituberculatus</name>
    <dbReference type="NCBI Taxonomy" id="210409"/>
    <lineage>
        <taxon>Eukaryota</taxon>
        <taxon>Metazoa</taxon>
        <taxon>Ecdysozoa</taxon>
        <taxon>Arthropoda</taxon>
        <taxon>Crustacea</taxon>
        <taxon>Multicrustacea</taxon>
        <taxon>Malacostraca</taxon>
        <taxon>Eumalacostraca</taxon>
        <taxon>Eucarida</taxon>
        <taxon>Decapoda</taxon>
        <taxon>Pleocyemata</taxon>
        <taxon>Brachyura</taxon>
        <taxon>Eubrachyura</taxon>
        <taxon>Portunoidea</taxon>
        <taxon>Portunidae</taxon>
        <taxon>Portuninae</taxon>
        <taxon>Portunus</taxon>
    </lineage>
</organism>
<keyword evidence="2" id="KW-1185">Reference proteome</keyword>
<gene>
    <name evidence="1" type="primary">per</name>
    <name evidence="1" type="ORF">E2C01_031745</name>
</gene>
<evidence type="ECO:0000313" key="2">
    <source>
        <dbReference type="Proteomes" id="UP000324222"/>
    </source>
</evidence>
<comment type="caution">
    <text evidence="1">The sequence shown here is derived from an EMBL/GenBank/DDBJ whole genome shotgun (WGS) entry which is preliminary data.</text>
</comment>
<accession>A0A5B7EYY9</accession>
<dbReference type="EMBL" id="VSRR010004020">
    <property type="protein sequence ID" value="MPC38239.1"/>
    <property type="molecule type" value="Genomic_DNA"/>
</dbReference>